<evidence type="ECO:0008006" key="3">
    <source>
        <dbReference type="Google" id="ProtNLM"/>
    </source>
</evidence>
<protein>
    <recommendedName>
        <fullName evidence="3">RAVE subunit 2/Rogdi</fullName>
    </recommendedName>
</protein>
<gene>
    <name evidence="1" type="ORF">GP486_001000</name>
</gene>
<dbReference type="InterPro" id="IPR028241">
    <property type="entry name" value="RAVE2/Rogdi"/>
</dbReference>
<dbReference type="PANTHER" id="PTHR13618:SF1">
    <property type="entry name" value="PROTEIN ROGDI HOMOLOG"/>
    <property type="match status" value="1"/>
</dbReference>
<keyword evidence="2" id="KW-1185">Reference proteome</keyword>
<accession>A0A9P8LHI2</accession>
<dbReference type="PANTHER" id="PTHR13618">
    <property type="entry name" value="LEUCINE ZIPPER CONTAINING TRANSCRIPTION FACTOR LZF1"/>
    <property type="match status" value="1"/>
</dbReference>
<organism evidence="1 2">
    <name type="scientific">Trichoglossum hirsutum</name>
    <dbReference type="NCBI Taxonomy" id="265104"/>
    <lineage>
        <taxon>Eukaryota</taxon>
        <taxon>Fungi</taxon>
        <taxon>Dikarya</taxon>
        <taxon>Ascomycota</taxon>
        <taxon>Pezizomycotina</taxon>
        <taxon>Geoglossomycetes</taxon>
        <taxon>Geoglossales</taxon>
        <taxon>Geoglossaceae</taxon>
        <taxon>Trichoglossum</taxon>
    </lineage>
</organism>
<reference evidence="1" key="1">
    <citation type="submission" date="2021-03" db="EMBL/GenBank/DDBJ databases">
        <title>Comparative genomics and phylogenomic investigation of the class Geoglossomycetes provide insights into ecological specialization and systematics.</title>
        <authorList>
            <person name="Melie T."/>
            <person name="Pirro S."/>
            <person name="Miller A.N."/>
            <person name="Quandt A."/>
        </authorList>
    </citation>
    <scope>NUCLEOTIDE SEQUENCE</scope>
    <source>
        <strain evidence="1">CAQ_001_2017</strain>
    </source>
</reference>
<proteinExistence type="predicted"/>
<comment type="caution">
    <text evidence="1">The sequence shown here is derived from an EMBL/GenBank/DDBJ whole genome shotgun (WGS) entry which is preliminary data.</text>
</comment>
<dbReference type="Pfam" id="PF10259">
    <property type="entry name" value="Rogdi_lz"/>
    <property type="match status" value="1"/>
</dbReference>
<dbReference type="EMBL" id="JAGHQM010000076">
    <property type="protein sequence ID" value="KAH0565612.1"/>
    <property type="molecule type" value="Genomic_DNA"/>
</dbReference>
<name>A0A9P8LHI2_9PEZI</name>
<dbReference type="Proteomes" id="UP000750711">
    <property type="component" value="Unassembled WGS sequence"/>
</dbReference>
<evidence type="ECO:0000313" key="2">
    <source>
        <dbReference type="Proteomes" id="UP000750711"/>
    </source>
</evidence>
<dbReference type="GO" id="GO:0043291">
    <property type="term" value="C:RAVE complex"/>
    <property type="evidence" value="ECO:0007669"/>
    <property type="project" value="TreeGrafter"/>
</dbReference>
<evidence type="ECO:0000313" key="1">
    <source>
        <dbReference type="EMBL" id="KAH0565612.1"/>
    </source>
</evidence>
<dbReference type="AlphaFoldDB" id="A0A9P8LHI2"/>
<sequence length="301" mass="33050">MSTAVYPPLPPDQLFQEENDSASRELEWLLVSMQETLASLRLGLEECVTLLEPTEPGCKLVLSSHRSESLKGTITRVGTRIVACDVHVKMYGLAPTKGLPCYKLALGTDNSEGCLVLDQLAEVRNLVNQSLDVVDVSTWTGDPKDANFISGQLRLLYDNVQEARQKLKAADESKLFPHNPVDSRVFDPSLPENLSFDLSISDASLRVELRTLEPINHVDTLSNFGFQRLAAAIGAARKPEHDESNEVFNYRGVDVRVGAKVRVESADPSLIALTAKLGALEHSVSLSRKALDIVMGRDDVE</sequence>